<evidence type="ECO:0000313" key="1">
    <source>
        <dbReference type="EMBL" id="KAJ7569051.1"/>
    </source>
</evidence>
<keyword evidence="2" id="KW-1185">Reference proteome</keyword>
<organism evidence="1 2">
    <name type="scientific">Diphasiastrum complanatum</name>
    <name type="common">Issler's clubmoss</name>
    <name type="synonym">Lycopodium complanatum</name>
    <dbReference type="NCBI Taxonomy" id="34168"/>
    <lineage>
        <taxon>Eukaryota</taxon>
        <taxon>Viridiplantae</taxon>
        <taxon>Streptophyta</taxon>
        <taxon>Embryophyta</taxon>
        <taxon>Tracheophyta</taxon>
        <taxon>Lycopodiopsida</taxon>
        <taxon>Lycopodiales</taxon>
        <taxon>Lycopodiaceae</taxon>
        <taxon>Lycopodioideae</taxon>
        <taxon>Diphasiastrum</taxon>
    </lineage>
</organism>
<proteinExistence type="predicted"/>
<dbReference type="EMBL" id="CM055092">
    <property type="protein sequence ID" value="KAJ7569051.1"/>
    <property type="molecule type" value="Genomic_DNA"/>
</dbReference>
<sequence length="104" mass="11368">MAKAALIENCTRCNSNDKSEVLGTRGIHGMRTLLPIFLLVTIFASMTCLLILNLRMMSLVPLHNPLCDAMDHNNITIMSTFSTNLCGGHPLGCKLFRNSPGGYT</sequence>
<reference evidence="2" key="1">
    <citation type="journal article" date="2024" name="Proc. Natl. Acad. Sci. U.S.A.">
        <title>Extraordinary preservation of gene collinearity over three hundred million years revealed in homosporous lycophytes.</title>
        <authorList>
            <person name="Li C."/>
            <person name="Wickell D."/>
            <person name="Kuo L.Y."/>
            <person name="Chen X."/>
            <person name="Nie B."/>
            <person name="Liao X."/>
            <person name="Peng D."/>
            <person name="Ji J."/>
            <person name="Jenkins J."/>
            <person name="Williams M."/>
            <person name="Shu S."/>
            <person name="Plott C."/>
            <person name="Barry K."/>
            <person name="Rajasekar S."/>
            <person name="Grimwood J."/>
            <person name="Han X."/>
            <person name="Sun S."/>
            <person name="Hou Z."/>
            <person name="He W."/>
            <person name="Dai G."/>
            <person name="Sun C."/>
            <person name="Schmutz J."/>
            <person name="Leebens-Mack J.H."/>
            <person name="Li F.W."/>
            <person name="Wang L."/>
        </authorList>
    </citation>
    <scope>NUCLEOTIDE SEQUENCE [LARGE SCALE GENOMIC DNA]</scope>
    <source>
        <strain evidence="2">cv. PW_Plant_1</strain>
    </source>
</reference>
<gene>
    <name evidence="1" type="ORF">O6H91_01G059100</name>
</gene>
<comment type="caution">
    <text evidence="1">The sequence shown here is derived from an EMBL/GenBank/DDBJ whole genome shotgun (WGS) entry which is preliminary data.</text>
</comment>
<accession>A0ACC2ERD2</accession>
<dbReference type="Proteomes" id="UP001162992">
    <property type="component" value="Chromosome 1"/>
</dbReference>
<evidence type="ECO:0000313" key="2">
    <source>
        <dbReference type="Proteomes" id="UP001162992"/>
    </source>
</evidence>
<name>A0ACC2ERD2_DIPCM</name>
<protein>
    <submittedName>
        <fullName evidence="1">Uncharacterized protein</fullName>
    </submittedName>
</protein>